<sequence>MTTHDNASAPESTGSRRLPWHALPSSVRAGIEDVLGGRVVEAGSRPGGFSDGLAARLELADGRRAFAKAVDAGAAPGVAAFHRREVVVNGGLPYGVPVPRLLGSYDDRGWVALVFEDVEGALPVQPWRGDELERVLHALTGLAEGLTPSPGLDSPGAGARLGGWGRLADSPRSLAKLGVVAPDAAGELDRHLALETRLPEVIAGETLTHGDLYPFNVLLTEERVVVVDWPHAWTGPAYADLVMLLGSVALSGLDPEPYAARHPLLRGVDPAAVDVLISAQAGFLLAAACSMDSADPGTDPRLERMMTALGLASLRWLTLRRPRRP</sequence>
<dbReference type="RefSeq" id="WP_189106467.1">
    <property type="nucleotide sequence ID" value="NZ_BMMV01000004.1"/>
</dbReference>
<proteinExistence type="predicted"/>
<gene>
    <name evidence="2" type="ORF">GCM10011583_14220</name>
</gene>
<dbReference type="Gene3D" id="3.90.1200.10">
    <property type="match status" value="1"/>
</dbReference>
<evidence type="ECO:0000313" key="3">
    <source>
        <dbReference type="Proteomes" id="UP000660265"/>
    </source>
</evidence>
<reference evidence="3" key="1">
    <citation type="journal article" date="2019" name="Int. J. Syst. Evol. Microbiol.">
        <title>The Global Catalogue of Microorganisms (GCM) 10K type strain sequencing project: providing services to taxonomists for standard genome sequencing and annotation.</title>
        <authorList>
            <consortium name="The Broad Institute Genomics Platform"/>
            <consortium name="The Broad Institute Genome Sequencing Center for Infectious Disease"/>
            <person name="Wu L."/>
            <person name="Ma J."/>
        </authorList>
    </citation>
    <scope>NUCLEOTIDE SEQUENCE [LARGE SCALE GENOMIC DNA]</scope>
    <source>
        <strain evidence="3">CGMCC 4.7275</strain>
    </source>
</reference>
<comment type="caution">
    <text evidence="2">The sequence shown here is derived from an EMBL/GenBank/DDBJ whole genome shotgun (WGS) entry which is preliminary data.</text>
</comment>
<dbReference type="Proteomes" id="UP000660265">
    <property type="component" value="Unassembled WGS sequence"/>
</dbReference>
<dbReference type="InterPro" id="IPR002575">
    <property type="entry name" value="Aminoglycoside_PTrfase"/>
</dbReference>
<keyword evidence="3" id="KW-1185">Reference proteome</keyword>
<feature type="domain" description="Aminoglycoside phosphotransferase" evidence="1">
    <location>
        <begin position="56"/>
        <end position="260"/>
    </location>
</feature>
<protein>
    <recommendedName>
        <fullName evidence="1">Aminoglycoside phosphotransferase domain-containing protein</fullName>
    </recommendedName>
</protein>
<evidence type="ECO:0000313" key="2">
    <source>
        <dbReference type="EMBL" id="GGJ83722.1"/>
    </source>
</evidence>
<accession>A0ABQ2E044</accession>
<dbReference type="EMBL" id="BMMV01000004">
    <property type="protein sequence ID" value="GGJ83722.1"/>
    <property type="molecule type" value="Genomic_DNA"/>
</dbReference>
<dbReference type="InterPro" id="IPR011009">
    <property type="entry name" value="Kinase-like_dom_sf"/>
</dbReference>
<organism evidence="2 3">
    <name type="scientific">Streptomyces camponoticapitis</name>
    <dbReference type="NCBI Taxonomy" id="1616125"/>
    <lineage>
        <taxon>Bacteria</taxon>
        <taxon>Bacillati</taxon>
        <taxon>Actinomycetota</taxon>
        <taxon>Actinomycetes</taxon>
        <taxon>Kitasatosporales</taxon>
        <taxon>Streptomycetaceae</taxon>
        <taxon>Streptomyces</taxon>
    </lineage>
</organism>
<dbReference type="Pfam" id="PF01636">
    <property type="entry name" value="APH"/>
    <property type="match status" value="1"/>
</dbReference>
<dbReference type="SUPFAM" id="SSF56112">
    <property type="entry name" value="Protein kinase-like (PK-like)"/>
    <property type="match status" value="1"/>
</dbReference>
<evidence type="ECO:0000259" key="1">
    <source>
        <dbReference type="Pfam" id="PF01636"/>
    </source>
</evidence>
<name>A0ABQ2E044_9ACTN</name>